<protein>
    <submittedName>
        <fullName evidence="2">Uncharacterized protein</fullName>
    </submittedName>
</protein>
<evidence type="ECO:0000313" key="3">
    <source>
        <dbReference type="Proteomes" id="UP001417504"/>
    </source>
</evidence>
<evidence type="ECO:0000256" key="1">
    <source>
        <dbReference type="SAM" id="MobiDB-lite"/>
    </source>
</evidence>
<proteinExistence type="predicted"/>
<accession>A0AAP0JDD2</accession>
<organism evidence="2 3">
    <name type="scientific">Stephania japonica</name>
    <dbReference type="NCBI Taxonomy" id="461633"/>
    <lineage>
        <taxon>Eukaryota</taxon>
        <taxon>Viridiplantae</taxon>
        <taxon>Streptophyta</taxon>
        <taxon>Embryophyta</taxon>
        <taxon>Tracheophyta</taxon>
        <taxon>Spermatophyta</taxon>
        <taxon>Magnoliopsida</taxon>
        <taxon>Ranunculales</taxon>
        <taxon>Menispermaceae</taxon>
        <taxon>Menispermoideae</taxon>
        <taxon>Cissampelideae</taxon>
        <taxon>Stephania</taxon>
    </lineage>
</organism>
<reference evidence="2 3" key="1">
    <citation type="submission" date="2024-01" db="EMBL/GenBank/DDBJ databases">
        <title>Genome assemblies of Stephania.</title>
        <authorList>
            <person name="Yang L."/>
        </authorList>
    </citation>
    <scope>NUCLEOTIDE SEQUENCE [LARGE SCALE GENOMIC DNA]</scope>
    <source>
        <strain evidence="2">QJT</strain>
        <tissue evidence="2">Leaf</tissue>
    </source>
</reference>
<gene>
    <name evidence="2" type="ORF">Sjap_011365</name>
</gene>
<keyword evidence="3" id="KW-1185">Reference proteome</keyword>
<feature type="compositionally biased region" description="Low complexity" evidence="1">
    <location>
        <begin position="87"/>
        <end position="104"/>
    </location>
</feature>
<dbReference type="EMBL" id="JBBNAE010000004">
    <property type="protein sequence ID" value="KAK9130878.1"/>
    <property type="molecule type" value="Genomic_DNA"/>
</dbReference>
<feature type="region of interest" description="Disordered" evidence="1">
    <location>
        <begin position="84"/>
        <end position="104"/>
    </location>
</feature>
<name>A0AAP0JDD2_9MAGN</name>
<dbReference type="Proteomes" id="UP001417504">
    <property type="component" value="Unassembled WGS sequence"/>
</dbReference>
<evidence type="ECO:0000313" key="2">
    <source>
        <dbReference type="EMBL" id="KAK9130878.1"/>
    </source>
</evidence>
<dbReference type="AlphaFoldDB" id="A0AAP0JDD2"/>
<comment type="caution">
    <text evidence="2">The sequence shown here is derived from an EMBL/GenBank/DDBJ whole genome shotgun (WGS) entry which is preliminary data.</text>
</comment>
<sequence length="104" mass="11109">MKGISDSLAIVGALVSTDDLISSVLIGLDRNYLAIASVIQGKNEIEWEKFQALLLRFETTLEQYNIALGINSLVVYDSHSVNAAEVKSSGSKSSTSGTNTSQQS</sequence>